<evidence type="ECO:0000313" key="2">
    <source>
        <dbReference type="EMBL" id="TFY80638.1"/>
    </source>
</evidence>
<gene>
    <name evidence="2" type="ORF">EWM64_g3371</name>
</gene>
<proteinExistence type="predicted"/>
<reference evidence="2 3" key="1">
    <citation type="submission" date="2019-02" db="EMBL/GenBank/DDBJ databases">
        <title>Genome sequencing of the rare red list fungi Hericium alpestre (H. flagellum).</title>
        <authorList>
            <person name="Buettner E."/>
            <person name="Kellner H."/>
        </authorList>
    </citation>
    <scope>NUCLEOTIDE SEQUENCE [LARGE SCALE GENOMIC DNA]</scope>
    <source>
        <strain evidence="2 3">DSM 108284</strain>
    </source>
</reference>
<protein>
    <submittedName>
        <fullName evidence="2">Uncharacterized protein</fullName>
    </submittedName>
</protein>
<keyword evidence="3" id="KW-1185">Reference proteome</keyword>
<dbReference type="EMBL" id="SFCI01000310">
    <property type="protein sequence ID" value="TFY80638.1"/>
    <property type="molecule type" value="Genomic_DNA"/>
</dbReference>
<sequence length="248" mass="26325">MLFNDSDEYSGYPNAISALPALSTQVQGQIKSEDIVAPRPIHYTAFVQAPGLEANNNTIAPGRLLPSDFPAFPYPGSAPGLAFPVPGSFPFPYQHASAVTHNIAGEQAPFRHPPPPVAFLCRFEDVSALARRLRSTYYANTERAIQHKKEPLPSDQGECENVPYDSTFPKADDEDKENLPPATIEQSGPDDSINNNVIAAIAAAAPLPAHPTTASDAPGAERRPAQPNSPDAADAPAPVPEVADGIES</sequence>
<accession>A0A4Z0A4N3</accession>
<name>A0A4Z0A4N3_9AGAM</name>
<evidence type="ECO:0000313" key="3">
    <source>
        <dbReference type="Proteomes" id="UP000298061"/>
    </source>
</evidence>
<feature type="compositionally biased region" description="Low complexity" evidence="1">
    <location>
        <begin position="225"/>
        <end position="248"/>
    </location>
</feature>
<organism evidence="2 3">
    <name type="scientific">Hericium alpestre</name>
    <dbReference type="NCBI Taxonomy" id="135208"/>
    <lineage>
        <taxon>Eukaryota</taxon>
        <taxon>Fungi</taxon>
        <taxon>Dikarya</taxon>
        <taxon>Basidiomycota</taxon>
        <taxon>Agaricomycotina</taxon>
        <taxon>Agaricomycetes</taxon>
        <taxon>Russulales</taxon>
        <taxon>Hericiaceae</taxon>
        <taxon>Hericium</taxon>
    </lineage>
</organism>
<dbReference type="AlphaFoldDB" id="A0A4Z0A4N3"/>
<feature type="region of interest" description="Disordered" evidence="1">
    <location>
        <begin position="144"/>
        <end position="248"/>
    </location>
</feature>
<comment type="caution">
    <text evidence="2">The sequence shown here is derived from an EMBL/GenBank/DDBJ whole genome shotgun (WGS) entry which is preliminary data.</text>
</comment>
<dbReference type="Proteomes" id="UP000298061">
    <property type="component" value="Unassembled WGS sequence"/>
</dbReference>
<feature type="compositionally biased region" description="Low complexity" evidence="1">
    <location>
        <begin position="193"/>
        <end position="205"/>
    </location>
</feature>
<evidence type="ECO:0000256" key="1">
    <source>
        <dbReference type="SAM" id="MobiDB-lite"/>
    </source>
</evidence>